<accession>A0ABP7UX97</accession>
<keyword evidence="2" id="KW-1185">Reference proteome</keyword>
<organism evidence="1 2">
    <name type="scientific">Actinomadura miaoliensis</name>
    <dbReference type="NCBI Taxonomy" id="430685"/>
    <lineage>
        <taxon>Bacteria</taxon>
        <taxon>Bacillati</taxon>
        <taxon>Actinomycetota</taxon>
        <taxon>Actinomycetes</taxon>
        <taxon>Streptosporangiales</taxon>
        <taxon>Thermomonosporaceae</taxon>
        <taxon>Actinomadura</taxon>
    </lineage>
</organism>
<comment type="caution">
    <text evidence="1">The sequence shown here is derived from an EMBL/GenBank/DDBJ whole genome shotgun (WGS) entry which is preliminary data.</text>
</comment>
<name>A0ABP7UX97_9ACTN</name>
<proteinExistence type="predicted"/>
<dbReference type="EMBL" id="BAAAZG010000001">
    <property type="protein sequence ID" value="GAA4054917.1"/>
    <property type="molecule type" value="Genomic_DNA"/>
</dbReference>
<sequence length="93" mass="9913">MCSTGSSSSSSPIGIHQATPGQFVQLPHGVPPALLPGSTLPPRVIQISSPGGWERFVENLIEVRPHITVGGKLDVRKLNPIAAKYDITYQEPS</sequence>
<dbReference type="Gene3D" id="2.60.120.10">
    <property type="entry name" value="Jelly Rolls"/>
    <property type="match status" value="1"/>
</dbReference>
<gene>
    <name evidence="1" type="ORF">GCM10022214_02460</name>
</gene>
<dbReference type="Proteomes" id="UP001500683">
    <property type="component" value="Unassembled WGS sequence"/>
</dbReference>
<dbReference type="InterPro" id="IPR014710">
    <property type="entry name" value="RmlC-like_jellyroll"/>
</dbReference>
<evidence type="ECO:0000313" key="2">
    <source>
        <dbReference type="Proteomes" id="UP001500683"/>
    </source>
</evidence>
<protein>
    <submittedName>
        <fullName evidence="1">Uncharacterized protein</fullName>
    </submittedName>
</protein>
<evidence type="ECO:0000313" key="1">
    <source>
        <dbReference type="EMBL" id="GAA4054917.1"/>
    </source>
</evidence>
<reference evidence="2" key="1">
    <citation type="journal article" date="2019" name="Int. J. Syst. Evol. Microbiol.">
        <title>The Global Catalogue of Microorganisms (GCM) 10K type strain sequencing project: providing services to taxonomists for standard genome sequencing and annotation.</title>
        <authorList>
            <consortium name="The Broad Institute Genomics Platform"/>
            <consortium name="The Broad Institute Genome Sequencing Center for Infectious Disease"/>
            <person name="Wu L."/>
            <person name="Ma J."/>
        </authorList>
    </citation>
    <scope>NUCLEOTIDE SEQUENCE [LARGE SCALE GENOMIC DNA]</scope>
    <source>
        <strain evidence="2">JCM 16702</strain>
    </source>
</reference>